<proteinExistence type="predicted"/>
<organism evidence="1 2">
    <name type="scientific">Pristionchus fissidentatus</name>
    <dbReference type="NCBI Taxonomy" id="1538716"/>
    <lineage>
        <taxon>Eukaryota</taxon>
        <taxon>Metazoa</taxon>
        <taxon>Ecdysozoa</taxon>
        <taxon>Nematoda</taxon>
        <taxon>Chromadorea</taxon>
        <taxon>Rhabditida</taxon>
        <taxon>Rhabditina</taxon>
        <taxon>Diplogasteromorpha</taxon>
        <taxon>Diplogasteroidea</taxon>
        <taxon>Neodiplogasteridae</taxon>
        <taxon>Pristionchus</taxon>
    </lineage>
</organism>
<dbReference type="Proteomes" id="UP001432322">
    <property type="component" value="Unassembled WGS sequence"/>
</dbReference>
<sequence>FERCFVSTLLAMQELATLRSEEARQSARECGKRGESWITVVSRSITDVPASSARDFLLLAITREILWGRKLPESLLPPFPYLSSSNPHTFVACLCLDSRHNSVSSSSSSHRHSSSSLATSREICLFRAED</sequence>
<feature type="non-terminal residue" evidence="1">
    <location>
        <position position="1"/>
    </location>
</feature>
<dbReference type="EMBL" id="BTSY01000003">
    <property type="protein sequence ID" value="GMT20892.1"/>
    <property type="molecule type" value="Genomic_DNA"/>
</dbReference>
<evidence type="ECO:0000313" key="2">
    <source>
        <dbReference type="Proteomes" id="UP001432322"/>
    </source>
</evidence>
<gene>
    <name evidence="1" type="ORF">PFISCL1PPCAC_12189</name>
</gene>
<name>A0AAV5VS90_9BILA</name>
<comment type="caution">
    <text evidence="1">The sequence shown here is derived from an EMBL/GenBank/DDBJ whole genome shotgun (WGS) entry which is preliminary data.</text>
</comment>
<reference evidence="1" key="1">
    <citation type="submission" date="2023-10" db="EMBL/GenBank/DDBJ databases">
        <title>Genome assembly of Pristionchus species.</title>
        <authorList>
            <person name="Yoshida K."/>
            <person name="Sommer R.J."/>
        </authorList>
    </citation>
    <scope>NUCLEOTIDE SEQUENCE</scope>
    <source>
        <strain evidence="1">RS5133</strain>
    </source>
</reference>
<evidence type="ECO:0000313" key="1">
    <source>
        <dbReference type="EMBL" id="GMT20892.1"/>
    </source>
</evidence>
<accession>A0AAV5VS90</accession>
<keyword evidence="2" id="KW-1185">Reference proteome</keyword>
<dbReference type="AlphaFoldDB" id="A0AAV5VS90"/>
<protein>
    <submittedName>
        <fullName evidence="1">Uncharacterized protein</fullName>
    </submittedName>
</protein>